<dbReference type="PROSITE" id="PS00671">
    <property type="entry name" value="D_2_HYDROXYACID_DH_3"/>
    <property type="match status" value="1"/>
</dbReference>
<dbReference type="Pfam" id="PF00389">
    <property type="entry name" value="2-Hacid_dh"/>
    <property type="match status" value="1"/>
</dbReference>
<evidence type="ECO:0000256" key="1">
    <source>
        <dbReference type="ARBA" id="ARBA00005854"/>
    </source>
</evidence>
<keyword evidence="8" id="KW-1185">Reference proteome</keyword>
<dbReference type="EMBL" id="JAKWFO010000005">
    <property type="protein sequence ID" value="KAI9636786.1"/>
    <property type="molecule type" value="Genomic_DNA"/>
</dbReference>
<evidence type="ECO:0000256" key="2">
    <source>
        <dbReference type="ARBA" id="ARBA00023002"/>
    </source>
</evidence>
<dbReference type="GO" id="GO:0051287">
    <property type="term" value="F:NAD binding"/>
    <property type="evidence" value="ECO:0007669"/>
    <property type="project" value="InterPro"/>
</dbReference>
<feature type="domain" description="D-isomer specific 2-hydroxyacid dehydrogenase catalytic" evidence="5">
    <location>
        <begin position="22"/>
        <end position="349"/>
    </location>
</feature>
<keyword evidence="3" id="KW-0520">NAD</keyword>
<protein>
    <submittedName>
        <fullName evidence="7">D-isomer specific 2-hydroxyacid dehydrogenase</fullName>
    </submittedName>
</protein>
<accession>A0AA38HAP8</accession>
<dbReference type="Proteomes" id="UP001164286">
    <property type="component" value="Unassembled WGS sequence"/>
</dbReference>
<organism evidence="7 8">
    <name type="scientific">Dioszegia hungarica</name>
    <dbReference type="NCBI Taxonomy" id="4972"/>
    <lineage>
        <taxon>Eukaryota</taxon>
        <taxon>Fungi</taxon>
        <taxon>Dikarya</taxon>
        <taxon>Basidiomycota</taxon>
        <taxon>Agaricomycotina</taxon>
        <taxon>Tremellomycetes</taxon>
        <taxon>Tremellales</taxon>
        <taxon>Bulleribasidiaceae</taxon>
        <taxon>Dioszegia</taxon>
    </lineage>
</organism>
<dbReference type="RefSeq" id="XP_052946563.1">
    <property type="nucleotide sequence ID" value="XM_053089612.1"/>
</dbReference>
<evidence type="ECO:0000259" key="6">
    <source>
        <dbReference type="Pfam" id="PF02826"/>
    </source>
</evidence>
<comment type="similarity">
    <text evidence="1 4">Belongs to the D-isomer specific 2-hydroxyacid dehydrogenase family.</text>
</comment>
<evidence type="ECO:0000259" key="5">
    <source>
        <dbReference type="Pfam" id="PF00389"/>
    </source>
</evidence>
<evidence type="ECO:0000313" key="7">
    <source>
        <dbReference type="EMBL" id="KAI9636786.1"/>
    </source>
</evidence>
<dbReference type="InterPro" id="IPR036291">
    <property type="entry name" value="NAD(P)-bd_dom_sf"/>
</dbReference>
<dbReference type="PANTHER" id="PTHR43761">
    <property type="entry name" value="D-ISOMER SPECIFIC 2-HYDROXYACID DEHYDROGENASE FAMILY PROTEIN (AFU_ORTHOLOGUE AFUA_1G13630)"/>
    <property type="match status" value="1"/>
</dbReference>
<evidence type="ECO:0000256" key="4">
    <source>
        <dbReference type="RuleBase" id="RU003719"/>
    </source>
</evidence>
<comment type="caution">
    <text evidence="7">The sequence shown here is derived from an EMBL/GenBank/DDBJ whole genome shotgun (WGS) entry which is preliminary data.</text>
</comment>
<proteinExistence type="inferred from homology"/>
<dbReference type="GO" id="GO:0016616">
    <property type="term" value="F:oxidoreductase activity, acting on the CH-OH group of donors, NAD or NADP as acceptor"/>
    <property type="evidence" value="ECO:0007669"/>
    <property type="project" value="InterPro"/>
</dbReference>
<sequence>MSPNNEEFNTRGASRASEATIYITSPLHPTAQALAERTFARVIQEGKDGQGFSRAEWYVTVHSSRSIVMRLGVASAENLQQRISPRLRIITRSGVGYDSIDPQGCRDRDIVVTNLPGANAQAVAELALTLALSLLRRVKEMDRRFISGEGLRSIHYLAPGLTGKTVGIVGMGNTARQFALLLRPFGCKLLVHSPTSSAERWTAEDPDIANSGDAPIEHERVDMETILEDADVISLHCPLTPRTKNLIGEKELGMMKPTAVLVNTARGGVVDERALEKALQAGKLAGAGIDVWEIEPARGENLGGLGKMSNVICLPHLGASTEQVAESSTVRAVEILANFFDRGEVVHRVI</sequence>
<name>A0AA38HAP8_9TREE</name>
<evidence type="ECO:0000256" key="3">
    <source>
        <dbReference type="ARBA" id="ARBA00023027"/>
    </source>
</evidence>
<reference evidence="7" key="1">
    <citation type="journal article" date="2022" name="G3 (Bethesda)">
        <title>High quality genome of the basidiomycete yeast Dioszegia hungarica PDD-24b-2 isolated from cloud water.</title>
        <authorList>
            <person name="Jarrige D."/>
            <person name="Haridas S."/>
            <person name="Bleykasten-Grosshans C."/>
            <person name="Joly M."/>
            <person name="Nadalig T."/>
            <person name="Sancelme M."/>
            <person name="Vuilleumier S."/>
            <person name="Grigoriev I.V."/>
            <person name="Amato P."/>
            <person name="Bringel F."/>
        </authorList>
    </citation>
    <scope>NUCLEOTIDE SEQUENCE</scope>
    <source>
        <strain evidence="7">PDD-24b-2</strain>
    </source>
</reference>
<evidence type="ECO:0000313" key="8">
    <source>
        <dbReference type="Proteomes" id="UP001164286"/>
    </source>
</evidence>
<gene>
    <name evidence="7" type="ORF">MKK02DRAFT_37269</name>
</gene>
<dbReference type="InterPro" id="IPR050418">
    <property type="entry name" value="D-iso_2-hydroxyacid_DH_PdxB"/>
</dbReference>
<dbReference type="Pfam" id="PF02826">
    <property type="entry name" value="2-Hacid_dh_C"/>
    <property type="match status" value="1"/>
</dbReference>
<dbReference type="InterPro" id="IPR006140">
    <property type="entry name" value="D-isomer_DH_NAD-bd"/>
</dbReference>
<dbReference type="SUPFAM" id="SSF52283">
    <property type="entry name" value="Formate/glycerate dehydrogenase catalytic domain-like"/>
    <property type="match status" value="1"/>
</dbReference>
<dbReference type="InterPro" id="IPR006139">
    <property type="entry name" value="D-isomer_2_OHA_DH_cat_dom"/>
</dbReference>
<feature type="domain" description="D-isomer specific 2-hydroxyacid dehydrogenase NAD-binding" evidence="6">
    <location>
        <begin position="129"/>
        <end position="318"/>
    </location>
</feature>
<dbReference type="SUPFAM" id="SSF51735">
    <property type="entry name" value="NAD(P)-binding Rossmann-fold domains"/>
    <property type="match status" value="1"/>
</dbReference>
<dbReference type="InterPro" id="IPR029753">
    <property type="entry name" value="D-isomer_DH_CS"/>
</dbReference>
<dbReference type="GeneID" id="77728817"/>
<dbReference type="PANTHER" id="PTHR43761:SF1">
    <property type="entry name" value="D-ISOMER SPECIFIC 2-HYDROXYACID DEHYDROGENASE CATALYTIC DOMAIN-CONTAINING PROTEIN-RELATED"/>
    <property type="match status" value="1"/>
</dbReference>
<dbReference type="PROSITE" id="PS00670">
    <property type="entry name" value="D_2_HYDROXYACID_DH_2"/>
    <property type="match status" value="1"/>
</dbReference>
<dbReference type="AlphaFoldDB" id="A0AA38HAP8"/>
<dbReference type="Gene3D" id="3.40.50.720">
    <property type="entry name" value="NAD(P)-binding Rossmann-like Domain"/>
    <property type="match status" value="2"/>
</dbReference>
<keyword evidence="2 4" id="KW-0560">Oxidoreductase</keyword>